<feature type="transmembrane region" description="Helical" evidence="1">
    <location>
        <begin position="69"/>
        <end position="89"/>
    </location>
</feature>
<gene>
    <name evidence="2" type="ORF">K503DRAFT_629839</name>
</gene>
<proteinExistence type="predicted"/>
<accession>A0A1B7MHV2</accession>
<keyword evidence="1" id="KW-0812">Transmembrane</keyword>
<reference evidence="2 3" key="1">
    <citation type="submission" date="2016-06" db="EMBL/GenBank/DDBJ databases">
        <title>Comparative genomics of the ectomycorrhizal sister species Rhizopogon vinicolor and Rhizopogon vesiculosus (Basidiomycota: Boletales) reveals a divergence of the mating type B locus.</title>
        <authorList>
            <consortium name="DOE Joint Genome Institute"/>
            <person name="Mujic A.B."/>
            <person name="Kuo A."/>
            <person name="Tritt A."/>
            <person name="Lipzen A."/>
            <person name="Chen C."/>
            <person name="Johnson J."/>
            <person name="Sharma A."/>
            <person name="Barry K."/>
            <person name="Grigoriev I.V."/>
            <person name="Spatafora J.W."/>
        </authorList>
    </citation>
    <scope>NUCLEOTIDE SEQUENCE [LARGE SCALE GENOMIC DNA]</scope>
    <source>
        <strain evidence="2 3">AM-OR11-026</strain>
    </source>
</reference>
<dbReference type="PROSITE" id="PS51257">
    <property type="entry name" value="PROKAR_LIPOPROTEIN"/>
    <property type="match status" value="1"/>
</dbReference>
<dbReference type="AlphaFoldDB" id="A0A1B7MHV2"/>
<keyword evidence="3" id="KW-1185">Reference proteome</keyword>
<dbReference type="EMBL" id="KV449089">
    <property type="protein sequence ID" value="OAX32180.1"/>
    <property type="molecule type" value="Genomic_DNA"/>
</dbReference>
<sequence>MRCLGHHGENRSRGWGRIDNYNMNVLLFSSCTTCDTRQHCNFFNRYDVLICAKVQNQIYLSFGLAPSDVALILVANNTTVTVAMTFSMLPIMSIN</sequence>
<name>A0A1B7MHV2_9AGAM</name>
<protein>
    <submittedName>
        <fullName evidence="2">Uncharacterized protein</fullName>
    </submittedName>
</protein>
<evidence type="ECO:0000256" key="1">
    <source>
        <dbReference type="SAM" id="Phobius"/>
    </source>
</evidence>
<organism evidence="2 3">
    <name type="scientific">Rhizopogon vinicolor AM-OR11-026</name>
    <dbReference type="NCBI Taxonomy" id="1314800"/>
    <lineage>
        <taxon>Eukaryota</taxon>
        <taxon>Fungi</taxon>
        <taxon>Dikarya</taxon>
        <taxon>Basidiomycota</taxon>
        <taxon>Agaricomycotina</taxon>
        <taxon>Agaricomycetes</taxon>
        <taxon>Agaricomycetidae</taxon>
        <taxon>Boletales</taxon>
        <taxon>Suillineae</taxon>
        <taxon>Rhizopogonaceae</taxon>
        <taxon>Rhizopogon</taxon>
    </lineage>
</organism>
<keyword evidence="1" id="KW-0472">Membrane</keyword>
<evidence type="ECO:0000313" key="2">
    <source>
        <dbReference type="EMBL" id="OAX32180.1"/>
    </source>
</evidence>
<dbReference type="InParanoid" id="A0A1B7MHV2"/>
<dbReference type="Proteomes" id="UP000092154">
    <property type="component" value="Unassembled WGS sequence"/>
</dbReference>
<keyword evidence="1" id="KW-1133">Transmembrane helix</keyword>
<evidence type="ECO:0000313" key="3">
    <source>
        <dbReference type="Proteomes" id="UP000092154"/>
    </source>
</evidence>